<keyword evidence="3" id="KW-1185">Reference proteome</keyword>
<organism evidence="2 3">
    <name type="scientific">Tsukamurella tyrosinosolvens</name>
    <dbReference type="NCBI Taxonomy" id="57704"/>
    <lineage>
        <taxon>Bacteria</taxon>
        <taxon>Bacillati</taxon>
        <taxon>Actinomycetota</taxon>
        <taxon>Actinomycetes</taxon>
        <taxon>Mycobacteriales</taxon>
        <taxon>Tsukamurellaceae</taxon>
        <taxon>Tsukamurella</taxon>
    </lineage>
</organism>
<protein>
    <submittedName>
        <fullName evidence="2">Regulator of protease activity HflC, stomatin/prohibitin superfamily</fullName>
    </submittedName>
</protein>
<dbReference type="PANTHER" id="PTHR42911">
    <property type="entry name" value="MODULATOR OF FTSH PROTEASE HFLC"/>
    <property type="match status" value="1"/>
</dbReference>
<name>A0A1H4U6K2_TSUTY</name>
<feature type="domain" description="Band 7" evidence="1">
    <location>
        <begin position="95"/>
        <end position="284"/>
    </location>
</feature>
<evidence type="ECO:0000259" key="1">
    <source>
        <dbReference type="Pfam" id="PF01145"/>
    </source>
</evidence>
<dbReference type="EMBL" id="FNSA01000003">
    <property type="protein sequence ID" value="SEC64220.1"/>
    <property type="molecule type" value="Genomic_DNA"/>
</dbReference>
<evidence type="ECO:0000313" key="3">
    <source>
        <dbReference type="Proteomes" id="UP000182241"/>
    </source>
</evidence>
<keyword evidence="2" id="KW-0378">Hydrolase</keyword>
<evidence type="ECO:0000313" key="2">
    <source>
        <dbReference type="EMBL" id="SEC64220.1"/>
    </source>
</evidence>
<gene>
    <name evidence="2" type="ORF">SAMN04489793_2793</name>
</gene>
<dbReference type="PANTHER" id="PTHR42911:SF2">
    <property type="entry name" value="PROHIBITIN FAMILY PROTEIN"/>
    <property type="match status" value="1"/>
</dbReference>
<dbReference type="RefSeq" id="WP_068741799.1">
    <property type="nucleotide sequence ID" value="NZ_FNSA01000003.1"/>
</dbReference>
<reference evidence="3" key="1">
    <citation type="submission" date="2016-10" db="EMBL/GenBank/DDBJ databases">
        <authorList>
            <person name="Varghese N."/>
            <person name="Submissions S."/>
        </authorList>
    </citation>
    <scope>NUCLEOTIDE SEQUENCE [LARGE SCALE GENOMIC DNA]</scope>
    <source>
        <strain evidence="3">DSM 44234</strain>
    </source>
</reference>
<dbReference type="STRING" id="57704.SAMN04489793_2793"/>
<dbReference type="GO" id="GO:0006508">
    <property type="term" value="P:proteolysis"/>
    <property type="evidence" value="ECO:0007669"/>
    <property type="project" value="UniProtKB-KW"/>
</dbReference>
<dbReference type="AlphaFoldDB" id="A0A1H4U6K2"/>
<dbReference type="Pfam" id="PF01145">
    <property type="entry name" value="Band_7"/>
    <property type="match status" value="1"/>
</dbReference>
<dbReference type="Proteomes" id="UP000182241">
    <property type="component" value="Unassembled WGS sequence"/>
</dbReference>
<dbReference type="OrthoDB" id="4570918at2"/>
<proteinExistence type="predicted"/>
<dbReference type="InterPro" id="IPR001107">
    <property type="entry name" value="Band_7"/>
</dbReference>
<keyword evidence="2" id="KW-0645">Protease</keyword>
<sequence length="330" mass="35854">MSSTIWSVVLVLAGVSAIVYSRRVARTAAAADSEFQARKADEADRRYLDRDLIEQGEALVRALQNKRVASRIFLGIGSLTTVLGLLILTSSCVTVVSTKNIGVVTTFGKPSRYLDNGVHLKLPWQNVTELDGAIQTQNYVDEGDKKEAITARLGNNSTARVDATVVWRIKPEAAPSLFQDYRGFDNIRDNLVTREFTAALNDTLASYNPLALPGEGDGAQNAKNAQTVLDKLRIKVGDRVEVLGVNIPVIHFDARTQDSINQRMTEINNTQVAQQRQKTAEAEAQANRILADSVRDPNVLASKCLDIVREKGGSVLGCIPLGGSVIANPK</sequence>
<accession>A0A1H4U6K2</accession>
<dbReference type="GO" id="GO:0008233">
    <property type="term" value="F:peptidase activity"/>
    <property type="evidence" value="ECO:0007669"/>
    <property type="project" value="UniProtKB-KW"/>
</dbReference>